<keyword evidence="1" id="KW-0812">Transmembrane</keyword>
<evidence type="ECO:0000313" key="2">
    <source>
        <dbReference type="EMBL" id="SEI66470.1"/>
    </source>
</evidence>
<dbReference type="KEGG" id="hae:halTADL_3230"/>
<keyword evidence="3" id="KW-1185">Reference proteome</keyword>
<proteinExistence type="predicted"/>
<feature type="transmembrane region" description="Helical" evidence="1">
    <location>
        <begin position="38"/>
        <end position="59"/>
    </location>
</feature>
<feature type="transmembrane region" description="Helical" evidence="1">
    <location>
        <begin position="12"/>
        <end position="32"/>
    </location>
</feature>
<keyword evidence="1" id="KW-1133">Transmembrane helix</keyword>
<reference evidence="2 3" key="1">
    <citation type="submission" date="2016-10" db="EMBL/GenBank/DDBJ databases">
        <authorList>
            <person name="de Groot N.N."/>
        </authorList>
    </citation>
    <scope>NUCLEOTIDE SEQUENCE [LARGE SCALE GENOMIC DNA]</scope>
    <source>
        <strain evidence="2 3">DSM 22187</strain>
    </source>
</reference>
<gene>
    <name evidence="2" type="ORF">SAMN05444271_10557</name>
</gene>
<name>A0A1H6SQZ7_9EURY</name>
<dbReference type="Proteomes" id="UP000198888">
    <property type="component" value="Unassembled WGS sequence"/>
</dbReference>
<accession>A0A1H6SQZ7</accession>
<dbReference type="AlphaFoldDB" id="A0A1H6SQZ7"/>
<organism evidence="2 3">
    <name type="scientific">Halohasta litchfieldiae</name>
    <dbReference type="NCBI Taxonomy" id="1073996"/>
    <lineage>
        <taxon>Archaea</taxon>
        <taxon>Methanobacteriati</taxon>
        <taxon>Methanobacteriota</taxon>
        <taxon>Stenosarchaea group</taxon>
        <taxon>Halobacteria</taxon>
        <taxon>Halobacteriales</taxon>
        <taxon>Haloferacaceae</taxon>
        <taxon>Halohasta</taxon>
    </lineage>
</organism>
<protein>
    <submittedName>
        <fullName evidence="2">Uncharacterized protein</fullName>
    </submittedName>
</protein>
<evidence type="ECO:0000313" key="3">
    <source>
        <dbReference type="Proteomes" id="UP000198888"/>
    </source>
</evidence>
<accession>A0A2H4Q6D4</accession>
<keyword evidence="1" id="KW-0472">Membrane</keyword>
<sequence>MSCIMTRYYDFVLGLIPAVMFGLTAILFLAGIQLTMAVPVGAGAAVLVIGHALFVNVPGRAEPTADQRSAVQPSNAD</sequence>
<dbReference type="Pfam" id="PF26047">
    <property type="entry name" value="DUF8015"/>
    <property type="match status" value="1"/>
</dbReference>
<dbReference type="STRING" id="1073996.SAMN05444271_10557"/>
<dbReference type="EMBL" id="FNYR01000005">
    <property type="protein sequence ID" value="SEI66470.1"/>
    <property type="molecule type" value="Genomic_DNA"/>
</dbReference>
<dbReference type="InterPro" id="IPR058328">
    <property type="entry name" value="DUF8015"/>
</dbReference>
<evidence type="ECO:0000256" key="1">
    <source>
        <dbReference type="SAM" id="Phobius"/>
    </source>
</evidence>